<reference evidence="8" key="1">
    <citation type="submission" date="2023-01" db="EMBL/GenBank/DDBJ databases">
        <title>Human gut microbiome strain richness.</title>
        <authorList>
            <person name="Chen-Liaw A."/>
        </authorList>
    </citation>
    <scope>NUCLEOTIDE SEQUENCE</scope>
    <source>
        <strain evidence="8">1001095st1_G4_1001095IJ_161003</strain>
    </source>
</reference>
<evidence type="ECO:0000256" key="3">
    <source>
        <dbReference type="ARBA" id="ARBA00022840"/>
    </source>
</evidence>
<dbReference type="GO" id="GO:0005524">
    <property type="term" value="F:ATP binding"/>
    <property type="evidence" value="ECO:0007669"/>
    <property type="project" value="UniProtKB-KW"/>
</dbReference>
<evidence type="ECO:0000256" key="2">
    <source>
        <dbReference type="ARBA" id="ARBA00022741"/>
    </source>
</evidence>
<dbReference type="AlphaFoldDB" id="A0AAW6D8T7"/>
<keyword evidence="3 8" id="KW-0067">ATP-binding</keyword>
<gene>
    <name evidence="8" type="ORF">PNU26_09455</name>
</gene>
<feature type="domain" description="AAA+ ATPase" evidence="6">
    <location>
        <begin position="48"/>
        <end position="191"/>
    </location>
</feature>
<dbReference type="CDD" id="cd19499">
    <property type="entry name" value="RecA-like_ClpB_Hsp104-like"/>
    <property type="match status" value="1"/>
</dbReference>
<proteinExistence type="predicted"/>
<dbReference type="InterPro" id="IPR003959">
    <property type="entry name" value="ATPase_AAA_core"/>
</dbReference>
<evidence type="ECO:0000256" key="1">
    <source>
        <dbReference type="ARBA" id="ARBA00022737"/>
    </source>
</evidence>
<dbReference type="Gene3D" id="1.10.8.60">
    <property type="match status" value="2"/>
</dbReference>
<evidence type="ECO:0000256" key="4">
    <source>
        <dbReference type="ARBA" id="ARBA00023186"/>
    </source>
</evidence>
<dbReference type="CDD" id="cd00009">
    <property type="entry name" value="AAA"/>
    <property type="match status" value="1"/>
</dbReference>
<dbReference type="InterPro" id="IPR019489">
    <property type="entry name" value="Clp_ATPase_C"/>
</dbReference>
<keyword evidence="2" id="KW-0547">Nucleotide-binding</keyword>
<dbReference type="GO" id="GO:0006508">
    <property type="term" value="P:proteolysis"/>
    <property type="evidence" value="ECO:0007669"/>
    <property type="project" value="UniProtKB-KW"/>
</dbReference>
<dbReference type="PRINTS" id="PR00300">
    <property type="entry name" value="CLPPROTEASEA"/>
</dbReference>
<dbReference type="Pfam" id="PF17871">
    <property type="entry name" value="AAA_lid_9"/>
    <property type="match status" value="1"/>
</dbReference>
<dbReference type="InterPro" id="IPR041546">
    <property type="entry name" value="ClpA/ClpB_AAA_lid"/>
</dbReference>
<keyword evidence="8" id="KW-0645">Protease</keyword>
<dbReference type="Proteomes" id="UP001210204">
    <property type="component" value="Unassembled WGS sequence"/>
</dbReference>
<keyword evidence="4" id="KW-0143">Chaperone</keyword>
<dbReference type="InterPro" id="IPR027417">
    <property type="entry name" value="P-loop_NTPase"/>
</dbReference>
<dbReference type="SMART" id="SM00382">
    <property type="entry name" value="AAA"/>
    <property type="match status" value="2"/>
</dbReference>
<feature type="domain" description="AAA+ ATPase" evidence="6">
    <location>
        <begin position="324"/>
        <end position="479"/>
    </location>
</feature>
<dbReference type="InterPro" id="IPR003593">
    <property type="entry name" value="AAA+_ATPase"/>
</dbReference>
<feature type="domain" description="Clp ATPase C-terminal" evidence="7">
    <location>
        <begin position="498"/>
        <end position="591"/>
    </location>
</feature>
<dbReference type="PROSITE" id="PS00870">
    <property type="entry name" value="CLPAB_1"/>
    <property type="match status" value="1"/>
</dbReference>
<keyword evidence="1" id="KW-0677">Repeat</keyword>
<dbReference type="GO" id="GO:0008233">
    <property type="term" value="F:peptidase activity"/>
    <property type="evidence" value="ECO:0007669"/>
    <property type="project" value="UniProtKB-KW"/>
</dbReference>
<dbReference type="InterPro" id="IPR018368">
    <property type="entry name" value="ClpA/B_CS1"/>
</dbReference>
<accession>A0AAW6D8T7</accession>
<evidence type="ECO:0000259" key="6">
    <source>
        <dbReference type="SMART" id="SM00382"/>
    </source>
</evidence>
<dbReference type="Pfam" id="PF00004">
    <property type="entry name" value="AAA"/>
    <property type="match status" value="1"/>
</dbReference>
<dbReference type="Pfam" id="PF07724">
    <property type="entry name" value="AAA_2"/>
    <property type="match status" value="1"/>
</dbReference>
<evidence type="ECO:0000259" key="7">
    <source>
        <dbReference type="SMART" id="SM01086"/>
    </source>
</evidence>
<evidence type="ECO:0000313" key="8">
    <source>
        <dbReference type="EMBL" id="MDB8614620.1"/>
    </source>
</evidence>
<evidence type="ECO:0000256" key="5">
    <source>
        <dbReference type="ARBA" id="ARBA00025613"/>
    </source>
</evidence>
<name>A0AAW6D8T7_STRSL</name>
<keyword evidence="8" id="KW-0378">Hydrolase</keyword>
<protein>
    <submittedName>
        <fullName evidence="8">ATP-dependent Clp protease ATP-binding subunit</fullName>
    </submittedName>
</protein>
<dbReference type="SMART" id="SM01086">
    <property type="entry name" value="ClpB_D2-small"/>
    <property type="match status" value="1"/>
</dbReference>
<dbReference type="GO" id="GO:0016887">
    <property type="term" value="F:ATP hydrolysis activity"/>
    <property type="evidence" value="ECO:0007669"/>
    <property type="project" value="InterPro"/>
</dbReference>
<dbReference type="RefSeq" id="WP_195414075.1">
    <property type="nucleotide sequence ID" value="NZ_JADNKH010000019.1"/>
</dbReference>
<comment type="caution">
    <text evidence="8">The sequence shown here is derived from an EMBL/GenBank/DDBJ whole genome shotgun (WGS) entry which is preliminary data.</text>
</comment>
<dbReference type="InterPro" id="IPR050130">
    <property type="entry name" value="ClpA_ClpB"/>
</dbReference>
<dbReference type="PANTHER" id="PTHR11638:SF18">
    <property type="entry name" value="HEAT SHOCK PROTEIN 104"/>
    <property type="match status" value="1"/>
</dbReference>
<dbReference type="SUPFAM" id="SSF52540">
    <property type="entry name" value="P-loop containing nucleoside triphosphate hydrolases"/>
    <property type="match status" value="2"/>
</dbReference>
<dbReference type="EMBL" id="JAQMJT010000013">
    <property type="protein sequence ID" value="MDB8614620.1"/>
    <property type="molecule type" value="Genomic_DNA"/>
</dbReference>
<dbReference type="PANTHER" id="PTHR11638">
    <property type="entry name" value="ATP-DEPENDENT CLP PROTEASE"/>
    <property type="match status" value="1"/>
</dbReference>
<dbReference type="Gene3D" id="3.40.50.300">
    <property type="entry name" value="P-loop containing nucleotide triphosphate hydrolases"/>
    <property type="match status" value="2"/>
</dbReference>
<evidence type="ECO:0000313" key="9">
    <source>
        <dbReference type="Proteomes" id="UP001210204"/>
    </source>
</evidence>
<organism evidence="8 9">
    <name type="scientific">Streptococcus salivarius</name>
    <dbReference type="NCBI Taxonomy" id="1304"/>
    <lineage>
        <taxon>Bacteria</taxon>
        <taxon>Bacillati</taxon>
        <taxon>Bacillota</taxon>
        <taxon>Bacilli</taxon>
        <taxon>Lactobacillales</taxon>
        <taxon>Streptococcaceae</taxon>
        <taxon>Streptococcus</taxon>
    </lineage>
</organism>
<dbReference type="GO" id="GO:0005737">
    <property type="term" value="C:cytoplasm"/>
    <property type="evidence" value="ECO:0007669"/>
    <property type="project" value="TreeGrafter"/>
</dbReference>
<dbReference type="InterPro" id="IPR001270">
    <property type="entry name" value="ClpA/B"/>
</dbReference>
<comment type="function">
    <text evidence="5">Part of a stress-induced multi-chaperone system, it is involved in the recovery of the cell from heat-induced damage, in cooperation with DnaK, DnaJ and GrpE. Acts before DnaK, in the processing of protein aggregates. Protein binding stimulates the ATPase activity; ATP hydrolysis unfolds the denatured protein aggregates, which probably helps expose new hydrophobic binding sites on the surface of ClpB-bound aggregates, contributing to the solubilization and refolding of denatured protein aggregates by DnaK.</text>
</comment>
<dbReference type="Pfam" id="PF10431">
    <property type="entry name" value="ClpB_D2-small"/>
    <property type="match status" value="1"/>
</dbReference>
<sequence>MTEKSKTPLLDKYTENLSEKVSKKPDDFTVYGRDAETNHVIISLLRRTKNNPILVGEAGVGKTAIVENLALLIHRGLVPDRLKKATVRSLELSSLMGSDDGGFVAKFKGIIEEAIATFGETLLFIDEFHTIVGAGGTEDTALDAGNVIKPALARGEIQLIGATTLDEFHEYVETDRALERRMQPIMVKEPTVPEAITIIESAKKIYESYHHVTITSEAVEQAVKLSARYITDRFLPDKAFDLLDEAATIANVEGSDSVTDKDIAEVLKEKTGIPLTTILKGNQERLEMLEPTIRKRVKGQEHAISLMVGAIKIAQAGLQDESKPLVSAMFLGPSGCGKTELAKAIAEALFDDENAMIRFDMSEYQRQGDAIRLIGDPKTKSKGLLTEQVKRKPYSVLLFDEVEKGHREVHDLLLQVLDDGHLTDSSGRKISFKNTIVIQTTNVGSRKVISTVETKGPISELNMKDLRRFDKTMETELKTIFRPEYLNRIDYKITFDMLNRPIIKEIVGKNLEKLETKLERQGMSISVSQDVIDYLADNGTEPENGARPLARLMKRVIEAPISDEILNLQGDDRSGKRISVWVEGQNDDERRNDERRQLKFSIETPSLFAE</sequence>
<dbReference type="GO" id="GO:0034605">
    <property type="term" value="P:cellular response to heat"/>
    <property type="evidence" value="ECO:0007669"/>
    <property type="project" value="TreeGrafter"/>
</dbReference>